<dbReference type="InterPro" id="IPR029058">
    <property type="entry name" value="AB_hydrolase_fold"/>
</dbReference>
<proteinExistence type="predicted"/>
<dbReference type="Gene3D" id="3.40.50.1820">
    <property type="entry name" value="alpha/beta hydrolase"/>
    <property type="match status" value="1"/>
</dbReference>
<dbReference type="SUPFAM" id="SSF53474">
    <property type="entry name" value="alpha/beta-Hydrolases"/>
    <property type="match status" value="1"/>
</dbReference>
<protein>
    <recommendedName>
        <fullName evidence="1">Alpha/beta hydrolase fold-3 domain-containing protein</fullName>
    </recommendedName>
</protein>
<keyword evidence="3" id="KW-1185">Reference proteome</keyword>
<comment type="caution">
    <text evidence="2">The sequence shown here is derived from an EMBL/GenBank/DDBJ whole genome shotgun (WGS) entry which is preliminary data.</text>
</comment>
<evidence type="ECO:0000313" key="2">
    <source>
        <dbReference type="EMBL" id="OKP00748.1"/>
    </source>
</evidence>
<gene>
    <name evidence="2" type="ORF">PENSUB_7679</name>
</gene>
<dbReference type="STRING" id="1316194.A0A1Q5TKI9"/>
<dbReference type="GO" id="GO:0017000">
    <property type="term" value="P:antibiotic biosynthetic process"/>
    <property type="evidence" value="ECO:0007669"/>
    <property type="project" value="UniProtKB-ARBA"/>
</dbReference>
<accession>A0A1Q5TKI9</accession>
<dbReference type="GO" id="GO:0016787">
    <property type="term" value="F:hydrolase activity"/>
    <property type="evidence" value="ECO:0007669"/>
    <property type="project" value="InterPro"/>
</dbReference>
<dbReference type="OrthoDB" id="408631at2759"/>
<dbReference type="Proteomes" id="UP000186955">
    <property type="component" value="Unassembled WGS sequence"/>
</dbReference>
<dbReference type="InterPro" id="IPR013094">
    <property type="entry name" value="AB_hydrolase_3"/>
</dbReference>
<reference evidence="2 3" key="1">
    <citation type="submission" date="2016-10" db="EMBL/GenBank/DDBJ databases">
        <title>Genome sequence of the ascomycete fungus Penicillium subrubescens.</title>
        <authorList>
            <person name="De Vries R.P."/>
            <person name="Peng M."/>
            <person name="Dilokpimol A."/>
            <person name="Hilden K."/>
            <person name="Makela M.R."/>
            <person name="Grigoriev I."/>
            <person name="Riley R."/>
            <person name="Granchi Z."/>
        </authorList>
    </citation>
    <scope>NUCLEOTIDE SEQUENCE [LARGE SCALE GENOMIC DNA]</scope>
    <source>
        <strain evidence="2 3">CBS 132785</strain>
    </source>
</reference>
<dbReference type="AlphaFoldDB" id="A0A1Q5TKI9"/>
<feature type="domain" description="Alpha/beta hydrolase fold-3" evidence="1">
    <location>
        <begin position="4"/>
        <end position="58"/>
    </location>
</feature>
<sequence>MQLGGGFCSGDLTSEAEWCMTVRNKIGIIVVDVDYRLYPEFAFGKGAEDAWAALQWVLMMFVSCTGQVS</sequence>
<evidence type="ECO:0000259" key="1">
    <source>
        <dbReference type="Pfam" id="PF07859"/>
    </source>
</evidence>
<organism evidence="2 3">
    <name type="scientific">Penicillium subrubescens</name>
    <dbReference type="NCBI Taxonomy" id="1316194"/>
    <lineage>
        <taxon>Eukaryota</taxon>
        <taxon>Fungi</taxon>
        <taxon>Dikarya</taxon>
        <taxon>Ascomycota</taxon>
        <taxon>Pezizomycotina</taxon>
        <taxon>Eurotiomycetes</taxon>
        <taxon>Eurotiomycetidae</taxon>
        <taxon>Eurotiales</taxon>
        <taxon>Aspergillaceae</taxon>
        <taxon>Penicillium</taxon>
    </lineage>
</organism>
<dbReference type="GO" id="GO:0072330">
    <property type="term" value="P:monocarboxylic acid biosynthetic process"/>
    <property type="evidence" value="ECO:0007669"/>
    <property type="project" value="UniProtKB-ARBA"/>
</dbReference>
<name>A0A1Q5TKI9_9EURO</name>
<dbReference type="EMBL" id="MNBE01000643">
    <property type="protein sequence ID" value="OKP00748.1"/>
    <property type="molecule type" value="Genomic_DNA"/>
</dbReference>
<evidence type="ECO:0000313" key="3">
    <source>
        <dbReference type="Proteomes" id="UP000186955"/>
    </source>
</evidence>
<dbReference type="Pfam" id="PF07859">
    <property type="entry name" value="Abhydrolase_3"/>
    <property type="match status" value="1"/>
</dbReference>